<protein>
    <submittedName>
        <fullName evidence="2">Uncharacterized protein</fullName>
    </submittedName>
</protein>
<reference evidence="2" key="1">
    <citation type="journal article" date="2014" name="Front. Microbiol.">
        <title>High frequency of phylogenetically diverse reductive dehalogenase-homologous genes in deep subseafloor sedimentary metagenomes.</title>
        <authorList>
            <person name="Kawai M."/>
            <person name="Futagami T."/>
            <person name="Toyoda A."/>
            <person name="Takaki Y."/>
            <person name="Nishi S."/>
            <person name="Hori S."/>
            <person name="Arai W."/>
            <person name="Tsubouchi T."/>
            <person name="Morono Y."/>
            <person name="Uchiyama I."/>
            <person name="Ito T."/>
            <person name="Fujiyama A."/>
            <person name="Inagaki F."/>
            <person name="Takami H."/>
        </authorList>
    </citation>
    <scope>NUCLEOTIDE SEQUENCE</scope>
    <source>
        <strain evidence="2">Expedition CK06-06</strain>
    </source>
</reference>
<name>X1REA1_9ZZZZ</name>
<gene>
    <name evidence="2" type="ORF">S12H4_16525</name>
</gene>
<dbReference type="AlphaFoldDB" id="X1REA1"/>
<accession>X1REA1</accession>
<feature type="compositionally biased region" description="Basic and acidic residues" evidence="1">
    <location>
        <begin position="1"/>
        <end position="17"/>
    </location>
</feature>
<sequence>LQKERYKKRREAERKALEQNNVNRNTLLSKPRGGGIYKLIPIEGGKHNVNRNTLMVRMQILSE</sequence>
<evidence type="ECO:0000313" key="2">
    <source>
        <dbReference type="EMBL" id="GAI79047.1"/>
    </source>
</evidence>
<comment type="caution">
    <text evidence="2">The sequence shown here is derived from an EMBL/GenBank/DDBJ whole genome shotgun (WGS) entry which is preliminary data.</text>
</comment>
<proteinExistence type="predicted"/>
<dbReference type="EMBL" id="BARW01007998">
    <property type="protein sequence ID" value="GAI79047.1"/>
    <property type="molecule type" value="Genomic_DNA"/>
</dbReference>
<organism evidence="2">
    <name type="scientific">marine sediment metagenome</name>
    <dbReference type="NCBI Taxonomy" id="412755"/>
    <lineage>
        <taxon>unclassified sequences</taxon>
        <taxon>metagenomes</taxon>
        <taxon>ecological metagenomes</taxon>
    </lineage>
</organism>
<feature type="compositionally biased region" description="Polar residues" evidence="1">
    <location>
        <begin position="19"/>
        <end position="28"/>
    </location>
</feature>
<feature type="non-terminal residue" evidence="2">
    <location>
        <position position="1"/>
    </location>
</feature>
<feature type="region of interest" description="Disordered" evidence="1">
    <location>
        <begin position="1"/>
        <end position="30"/>
    </location>
</feature>
<evidence type="ECO:0000256" key="1">
    <source>
        <dbReference type="SAM" id="MobiDB-lite"/>
    </source>
</evidence>